<gene>
    <name evidence="1" type="ORF">EV421DRAFT_1741371</name>
</gene>
<accession>A0AA39MH58</accession>
<name>A0AA39MH58_9AGAR</name>
<dbReference type="Proteomes" id="UP001175226">
    <property type="component" value="Unassembled WGS sequence"/>
</dbReference>
<protein>
    <submittedName>
        <fullName evidence="1">Uncharacterized protein</fullName>
    </submittedName>
</protein>
<organism evidence="1 2">
    <name type="scientific">Armillaria borealis</name>
    <dbReference type="NCBI Taxonomy" id="47425"/>
    <lineage>
        <taxon>Eukaryota</taxon>
        <taxon>Fungi</taxon>
        <taxon>Dikarya</taxon>
        <taxon>Basidiomycota</taxon>
        <taxon>Agaricomycotina</taxon>
        <taxon>Agaricomycetes</taxon>
        <taxon>Agaricomycetidae</taxon>
        <taxon>Agaricales</taxon>
        <taxon>Marasmiineae</taxon>
        <taxon>Physalacriaceae</taxon>
        <taxon>Armillaria</taxon>
    </lineage>
</organism>
<proteinExistence type="predicted"/>
<evidence type="ECO:0000313" key="1">
    <source>
        <dbReference type="EMBL" id="KAK0433683.1"/>
    </source>
</evidence>
<reference evidence="1" key="1">
    <citation type="submission" date="2023-06" db="EMBL/GenBank/DDBJ databases">
        <authorList>
            <consortium name="Lawrence Berkeley National Laboratory"/>
            <person name="Ahrendt S."/>
            <person name="Sahu N."/>
            <person name="Indic B."/>
            <person name="Wong-Bajracharya J."/>
            <person name="Merenyi Z."/>
            <person name="Ke H.-M."/>
            <person name="Monk M."/>
            <person name="Kocsube S."/>
            <person name="Drula E."/>
            <person name="Lipzen A."/>
            <person name="Balint B."/>
            <person name="Henrissat B."/>
            <person name="Andreopoulos B."/>
            <person name="Martin F.M."/>
            <person name="Harder C.B."/>
            <person name="Rigling D."/>
            <person name="Ford K.L."/>
            <person name="Foster G.D."/>
            <person name="Pangilinan J."/>
            <person name="Papanicolaou A."/>
            <person name="Barry K."/>
            <person name="LaButti K."/>
            <person name="Viragh M."/>
            <person name="Koriabine M."/>
            <person name="Yan M."/>
            <person name="Riley R."/>
            <person name="Champramary S."/>
            <person name="Plett K.L."/>
            <person name="Tsai I.J."/>
            <person name="Slot J."/>
            <person name="Sipos G."/>
            <person name="Plett J."/>
            <person name="Nagy L.G."/>
            <person name="Grigoriev I.V."/>
        </authorList>
    </citation>
    <scope>NUCLEOTIDE SEQUENCE</scope>
    <source>
        <strain evidence="1">FPL87.14</strain>
    </source>
</reference>
<evidence type="ECO:0000313" key="2">
    <source>
        <dbReference type="Proteomes" id="UP001175226"/>
    </source>
</evidence>
<sequence length="140" mass="15483">MFEGHVGGIAAPLSLRGQYFVRRVRQTSLRPRAYYFGAVFCGAVICIDATLSTPFWSSSTAVVSSLFRGLVPSSECGFGMNAEVPITLRATYLRFDCFSSMPWSFVEGGADPVVFGASESHPSRVKPRLPPRRTIHYQWP</sequence>
<comment type="caution">
    <text evidence="1">The sequence shown here is derived from an EMBL/GenBank/DDBJ whole genome shotgun (WGS) entry which is preliminary data.</text>
</comment>
<dbReference type="AlphaFoldDB" id="A0AA39MH58"/>
<keyword evidence="2" id="KW-1185">Reference proteome</keyword>
<dbReference type="EMBL" id="JAUEPT010000078">
    <property type="protein sequence ID" value="KAK0433683.1"/>
    <property type="molecule type" value="Genomic_DNA"/>
</dbReference>